<dbReference type="PROSITE" id="PS50861">
    <property type="entry name" value="AA_TRNA_LIGASE_II_GLYAB"/>
    <property type="match status" value="1"/>
</dbReference>
<dbReference type="PANTHER" id="PTHR30075">
    <property type="entry name" value="GLYCYL-TRNA SYNTHETASE"/>
    <property type="match status" value="1"/>
</dbReference>
<reference evidence="12 13" key="1">
    <citation type="submission" date="2015-06" db="EMBL/GenBank/DDBJ databases">
        <title>Draft genome sequence of beer spoilage bacterium Megasphaera cerevisiae type strain 20462.</title>
        <authorList>
            <person name="Kutumbaka K."/>
            <person name="Pasmowitz J."/>
            <person name="Mategko J."/>
            <person name="Reyes D."/>
            <person name="Friedrich A."/>
            <person name="Han S."/>
            <person name="Martens-Habbena W."/>
            <person name="Neal-McKinney J."/>
            <person name="Janagama H.K."/>
            <person name="Nadala C."/>
            <person name="Samadpour M."/>
        </authorList>
    </citation>
    <scope>NUCLEOTIDE SEQUENCE [LARGE SCALE GENOMIC DNA]</scope>
    <source>
        <strain evidence="12 13">DSM 20462</strain>
    </source>
</reference>
<dbReference type="EC" id="6.1.1.14" evidence="10"/>
<dbReference type="NCBIfam" id="TIGR00211">
    <property type="entry name" value="glyS"/>
    <property type="match status" value="1"/>
</dbReference>
<evidence type="ECO:0000256" key="7">
    <source>
        <dbReference type="ARBA" id="ARBA00022917"/>
    </source>
</evidence>
<dbReference type="AlphaFoldDB" id="A0A0J6WS48"/>
<evidence type="ECO:0000256" key="9">
    <source>
        <dbReference type="ARBA" id="ARBA00047937"/>
    </source>
</evidence>
<evidence type="ECO:0000259" key="11">
    <source>
        <dbReference type="Pfam" id="PF05746"/>
    </source>
</evidence>
<name>A0A0J6WS48_9FIRM</name>
<dbReference type="PATRIC" id="fig|1122219.3.peg.3161"/>
<comment type="catalytic activity">
    <reaction evidence="9 10">
        <text>tRNA(Gly) + glycine + ATP = glycyl-tRNA(Gly) + AMP + diphosphate</text>
        <dbReference type="Rhea" id="RHEA:16013"/>
        <dbReference type="Rhea" id="RHEA-COMP:9664"/>
        <dbReference type="Rhea" id="RHEA-COMP:9683"/>
        <dbReference type="ChEBI" id="CHEBI:30616"/>
        <dbReference type="ChEBI" id="CHEBI:33019"/>
        <dbReference type="ChEBI" id="CHEBI:57305"/>
        <dbReference type="ChEBI" id="CHEBI:78442"/>
        <dbReference type="ChEBI" id="CHEBI:78522"/>
        <dbReference type="ChEBI" id="CHEBI:456215"/>
        <dbReference type="EC" id="6.1.1.14"/>
    </reaction>
</comment>
<keyword evidence="7 10" id="KW-0648">Protein biosynthesis</keyword>
<proteinExistence type="inferred from homology"/>
<organism evidence="12 13">
    <name type="scientific">Megasphaera cerevisiae DSM 20462</name>
    <dbReference type="NCBI Taxonomy" id="1122219"/>
    <lineage>
        <taxon>Bacteria</taxon>
        <taxon>Bacillati</taxon>
        <taxon>Bacillota</taxon>
        <taxon>Negativicutes</taxon>
        <taxon>Veillonellales</taxon>
        <taxon>Veillonellaceae</taxon>
        <taxon>Megasphaera</taxon>
    </lineage>
</organism>
<comment type="caution">
    <text evidence="12">The sequence shown here is derived from an EMBL/GenBank/DDBJ whole genome shotgun (WGS) entry which is preliminary data.</text>
</comment>
<evidence type="ECO:0000256" key="6">
    <source>
        <dbReference type="ARBA" id="ARBA00022840"/>
    </source>
</evidence>
<dbReference type="STRING" id="39029.BSR42_13280"/>
<evidence type="ECO:0000256" key="2">
    <source>
        <dbReference type="ARBA" id="ARBA00008226"/>
    </source>
</evidence>
<protein>
    <recommendedName>
        <fullName evidence="10">Glycine--tRNA ligase beta subunit</fullName>
        <ecNumber evidence="10">6.1.1.14</ecNumber>
    </recommendedName>
    <alternativeName>
        <fullName evidence="10">Glycyl-tRNA synthetase beta subunit</fullName>
        <shortName evidence="10">GlyRS</shortName>
    </alternativeName>
</protein>
<keyword evidence="4 10" id="KW-0436">Ligase</keyword>
<dbReference type="EMBL" id="LEKT01000071">
    <property type="protein sequence ID" value="KMO85344.1"/>
    <property type="molecule type" value="Genomic_DNA"/>
</dbReference>
<dbReference type="GO" id="GO:0004814">
    <property type="term" value="F:arginine-tRNA ligase activity"/>
    <property type="evidence" value="ECO:0007669"/>
    <property type="project" value="InterPro"/>
</dbReference>
<sequence>MSKDILLEIGTEEIPAHYMPGILGQLKELAAKKLGEANIEYGTIRSLGTPRRAVLLVQGVAEKQADISAKHKGPSVRIAYDGDGNPTKAAAGFARGQKIDVQELTVEDGYVYASVTSIGSASAGLLPDILKSIVLSLTFPKSMRWGNKNVHFVRPLRWLVALFGTEVVPFEIAGVHSGKVSRGHRFLGTGDFTIPSMADYETVTREHFLIVDPEERRQMILDGLQKLAAEKNGTIIMDEDLLEEVVFLVEYPTALCGEFDQAFLQLPEAAIITPMKDHQRYFPMRDADGKLMNLFLTVRNGDDYHLETVQHGNERVLRARLDDAKFFFEEDKKQKLADRVEKLKKIVFQDGLGTLYDKAQRLADITVFLNHKLDLGLQEEALKRASLLAKADLATQMVMEFTELQGVMGKEYALLDGEAPEVAEALTEQYQPRFAGDDLPQTDIGKLLGLADKFDTITGMFSRGFSPTGSQDPFALRRQTIGVLNILMEAGWNINCSEVFAYILGLLHVEGEARDTVICQLHEYFTLRLKNIFQDKGVDYHIIDCVLSADTLNAAEAAKRAQALADADMMGQTELLQAFTRVGNMIKDAENTIVDPELFETEEERALYSACQAMQVNVPEKYAVYDYKGVAAVLSEGIAAINDFLDHVLVMHDDEAVRDNRIHLLTLVFSLISPLGNIKKLS</sequence>
<keyword evidence="13" id="KW-1185">Reference proteome</keyword>
<dbReference type="Pfam" id="PF02092">
    <property type="entry name" value="tRNA_synt_2f"/>
    <property type="match status" value="1"/>
</dbReference>
<keyword evidence="5 10" id="KW-0547">Nucleotide-binding</keyword>
<dbReference type="InterPro" id="IPR006194">
    <property type="entry name" value="Gly-tRNA-synth_heterodimer"/>
</dbReference>
<gene>
    <name evidence="10" type="primary">glyS</name>
    <name evidence="12" type="ORF">AB840_14045</name>
</gene>
<dbReference type="PRINTS" id="PR01045">
    <property type="entry name" value="TRNASYNTHGB"/>
</dbReference>
<comment type="subcellular location">
    <subcellularLocation>
        <location evidence="1 10">Cytoplasm</location>
    </subcellularLocation>
</comment>
<dbReference type="Proteomes" id="UP000036503">
    <property type="component" value="Unassembled WGS sequence"/>
</dbReference>
<dbReference type="HAMAP" id="MF_00255">
    <property type="entry name" value="Gly_tRNA_synth_beta"/>
    <property type="match status" value="1"/>
</dbReference>
<evidence type="ECO:0000256" key="1">
    <source>
        <dbReference type="ARBA" id="ARBA00004496"/>
    </source>
</evidence>
<keyword evidence="8 10" id="KW-0030">Aminoacyl-tRNA synthetase</keyword>
<comment type="similarity">
    <text evidence="2 10">Belongs to the class-II aminoacyl-tRNA synthetase family.</text>
</comment>
<dbReference type="OrthoDB" id="9775440at2"/>
<dbReference type="Pfam" id="PF05746">
    <property type="entry name" value="DALR_1"/>
    <property type="match status" value="1"/>
</dbReference>
<dbReference type="GO" id="GO:0004820">
    <property type="term" value="F:glycine-tRNA ligase activity"/>
    <property type="evidence" value="ECO:0007669"/>
    <property type="project" value="UniProtKB-UniRule"/>
</dbReference>
<comment type="subunit">
    <text evidence="10">Tetramer of two alpha and two beta subunits.</text>
</comment>
<dbReference type="InterPro" id="IPR008909">
    <property type="entry name" value="DALR_anticod-bd"/>
</dbReference>
<dbReference type="FunCoup" id="A0A0J6WS48">
    <property type="interactions" value="378"/>
</dbReference>
<keyword evidence="3 10" id="KW-0963">Cytoplasm</keyword>
<dbReference type="GO" id="GO:0005524">
    <property type="term" value="F:ATP binding"/>
    <property type="evidence" value="ECO:0007669"/>
    <property type="project" value="UniProtKB-UniRule"/>
</dbReference>
<dbReference type="GO" id="GO:0006426">
    <property type="term" value="P:glycyl-tRNA aminoacylation"/>
    <property type="evidence" value="ECO:0007669"/>
    <property type="project" value="UniProtKB-UniRule"/>
</dbReference>
<evidence type="ECO:0000256" key="5">
    <source>
        <dbReference type="ARBA" id="ARBA00022741"/>
    </source>
</evidence>
<evidence type="ECO:0000313" key="12">
    <source>
        <dbReference type="EMBL" id="KMO85344.1"/>
    </source>
</evidence>
<dbReference type="GO" id="GO:0005829">
    <property type="term" value="C:cytosol"/>
    <property type="evidence" value="ECO:0007669"/>
    <property type="project" value="TreeGrafter"/>
</dbReference>
<dbReference type="SUPFAM" id="SSF109604">
    <property type="entry name" value="HD-domain/PDEase-like"/>
    <property type="match status" value="1"/>
</dbReference>
<dbReference type="GO" id="GO:0006420">
    <property type="term" value="P:arginyl-tRNA aminoacylation"/>
    <property type="evidence" value="ECO:0007669"/>
    <property type="project" value="InterPro"/>
</dbReference>
<feature type="domain" description="DALR anticodon binding" evidence="11">
    <location>
        <begin position="576"/>
        <end position="669"/>
    </location>
</feature>
<evidence type="ECO:0000313" key="13">
    <source>
        <dbReference type="Proteomes" id="UP000036503"/>
    </source>
</evidence>
<keyword evidence="6 10" id="KW-0067">ATP-binding</keyword>
<dbReference type="RefSeq" id="WP_048515474.1">
    <property type="nucleotide sequence ID" value="NZ_FUXD01000063.1"/>
</dbReference>
<evidence type="ECO:0000256" key="4">
    <source>
        <dbReference type="ARBA" id="ARBA00022598"/>
    </source>
</evidence>
<dbReference type="PANTHER" id="PTHR30075:SF2">
    <property type="entry name" value="GLYCINE--TRNA LIGASE, CHLOROPLASTIC_MITOCHONDRIAL 2"/>
    <property type="match status" value="1"/>
</dbReference>
<evidence type="ECO:0000256" key="3">
    <source>
        <dbReference type="ARBA" id="ARBA00022490"/>
    </source>
</evidence>
<accession>A0A0J6WS48</accession>
<dbReference type="InParanoid" id="A0A0J6WS48"/>
<evidence type="ECO:0000256" key="10">
    <source>
        <dbReference type="HAMAP-Rule" id="MF_00255"/>
    </source>
</evidence>
<evidence type="ECO:0000256" key="8">
    <source>
        <dbReference type="ARBA" id="ARBA00023146"/>
    </source>
</evidence>
<dbReference type="InterPro" id="IPR015944">
    <property type="entry name" value="Gly-tRNA-synth_bsu"/>
</dbReference>